<evidence type="ECO:0000256" key="4">
    <source>
        <dbReference type="ARBA" id="ARBA00022989"/>
    </source>
</evidence>
<protein>
    <recommendedName>
        <fullName evidence="8">Transmembrane proteins 14C-domain-containing protein</fullName>
    </recommendedName>
</protein>
<dbReference type="Gene3D" id="1.10.10.1740">
    <property type="entry name" value="Transmembrane protein 14-like"/>
    <property type="match status" value="1"/>
</dbReference>
<evidence type="ECO:0000256" key="3">
    <source>
        <dbReference type="ARBA" id="ARBA00022692"/>
    </source>
</evidence>
<dbReference type="AlphaFoldDB" id="A0A017SBH6"/>
<keyword evidence="5" id="KW-0472">Membrane</keyword>
<dbReference type="Proteomes" id="UP000019804">
    <property type="component" value="Unassembled WGS sequence"/>
</dbReference>
<keyword evidence="3" id="KW-0812">Transmembrane</keyword>
<organism evidence="6 7">
    <name type="scientific">Aspergillus ruber (strain CBS 135680)</name>
    <dbReference type="NCBI Taxonomy" id="1388766"/>
    <lineage>
        <taxon>Eukaryota</taxon>
        <taxon>Fungi</taxon>
        <taxon>Dikarya</taxon>
        <taxon>Ascomycota</taxon>
        <taxon>Pezizomycotina</taxon>
        <taxon>Eurotiomycetes</taxon>
        <taxon>Eurotiomycetidae</taxon>
        <taxon>Eurotiales</taxon>
        <taxon>Aspergillaceae</taxon>
        <taxon>Aspergillus</taxon>
        <taxon>Aspergillus subgen. Aspergillus</taxon>
    </lineage>
</organism>
<evidence type="ECO:0000313" key="6">
    <source>
        <dbReference type="EMBL" id="EYE94398.1"/>
    </source>
</evidence>
<dbReference type="HOGENOM" id="CLU_096652_3_0_1"/>
<evidence type="ECO:0000256" key="5">
    <source>
        <dbReference type="ARBA" id="ARBA00023136"/>
    </source>
</evidence>
<sequence>MSQPQSLPTNSALTLSLLTSLGGVIGYARTGSIPSIAAGLSVGALYMYSYSRLRNGETLGEELSLLASVVLGGSSVPRAIKTGGKMVPVGLSILATYGVVVFGKEVLGKRA</sequence>
<keyword evidence="4" id="KW-1133">Transmembrane helix</keyword>
<name>A0A017SBH6_ASPRC</name>
<comment type="subcellular location">
    <subcellularLocation>
        <location evidence="1">Membrane</location>
    </subcellularLocation>
</comment>
<dbReference type="PANTHER" id="PTHR12668:SF15">
    <property type="entry name" value="UPF0136 DOMAIN PROTEIN (AFU_ORTHOLOGUE AFUA_1G03720)"/>
    <property type="match status" value="1"/>
</dbReference>
<dbReference type="GeneID" id="63697235"/>
<dbReference type="PANTHER" id="PTHR12668">
    <property type="entry name" value="TRANSMEMBRANE PROTEIN 14, 15"/>
    <property type="match status" value="1"/>
</dbReference>
<comment type="similarity">
    <text evidence="2">Belongs to the TMEM14 family.</text>
</comment>
<dbReference type="OrthoDB" id="5620at2759"/>
<evidence type="ECO:0000313" key="7">
    <source>
        <dbReference type="Proteomes" id="UP000019804"/>
    </source>
</evidence>
<proteinExistence type="inferred from homology"/>
<accession>A0A017SBH6</accession>
<dbReference type="GO" id="GO:0016020">
    <property type="term" value="C:membrane"/>
    <property type="evidence" value="ECO:0007669"/>
    <property type="project" value="UniProtKB-SubCell"/>
</dbReference>
<gene>
    <name evidence="6" type="ORF">EURHEDRAFT_413203</name>
</gene>
<evidence type="ECO:0008006" key="8">
    <source>
        <dbReference type="Google" id="ProtNLM"/>
    </source>
</evidence>
<reference evidence="7" key="1">
    <citation type="journal article" date="2014" name="Nat. Commun.">
        <title>Genomic adaptations of the halophilic Dead Sea filamentous fungus Eurotium rubrum.</title>
        <authorList>
            <person name="Kis-Papo T."/>
            <person name="Weig A.R."/>
            <person name="Riley R."/>
            <person name="Persoh D."/>
            <person name="Salamov A."/>
            <person name="Sun H."/>
            <person name="Lipzen A."/>
            <person name="Wasser S.P."/>
            <person name="Rambold G."/>
            <person name="Grigoriev I.V."/>
            <person name="Nevo E."/>
        </authorList>
    </citation>
    <scope>NUCLEOTIDE SEQUENCE [LARGE SCALE GENOMIC DNA]</scope>
    <source>
        <strain evidence="7">CBS 135680</strain>
    </source>
</reference>
<dbReference type="Pfam" id="PF03647">
    <property type="entry name" value="Tmemb_14"/>
    <property type="match status" value="1"/>
</dbReference>
<evidence type="ECO:0000256" key="2">
    <source>
        <dbReference type="ARBA" id="ARBA00007590"/>
    </source>
</evidence>
<dbReference type="RefSeq" id="XP_040638086.1">
    <property type="nucleotide sequence ID" value="XM_040782111.1"/>
</dbReference>
<dbReference type="EMBL" id="KK088426">
    <property type="protein sequence ID" value="EYE94398.1"/>
    <property type="molecule type" value="Genomic_DNA"/>
</dbReference>
<evidence type="ECO:0000256" key="1">
    <source>
        <dbReference type="ARBA" id="ARBA00004370"/>
    </source>
</evidence>
<dbReference type="InterPro" id="IPR044890">
    <property type="entry name" value="TMEM14_sf"/>
</dbReference>
<keyword evidence="7" id="KW-1185">Reference proteome</keyword>
<dbReference type="InterPro" id="IPR005349">
    <property type="entry name" value="TMEM14"/>
</dbReference>